<accession>Q023L7</accession>
<evidence type="ECO:0000313" key="2">
    <source>
        <dbReference type="EMBL" id="ABJ83823.1"/>
    </source>
</evidence>
<dbReference type="SUPFAM" id="SSF82171">
    <property type="entry name" value="DPP6 N-terminal domain-like"/>
    <property type="match status" value="1"/>
</dbReference>
<dbReference type="OrthoDB" id="129347at2"/>
<dbReference type="InterPro" id="IPR027946">
    <property type="entry name" value="Ogl_dom"/>
</dbReference>
<dbReference type="GO" id="GO:0047487">
    <property type="term" value="F:oligogalacturonide lyase activity"/>
    <property type="evidence" value="ECO:0007669"/>
    <property type="project" value="InterPro"/>
</dbReference>
<dbReference type="HOGENOM" id="CLU_760531_0_0_0"/>
<dbReference type="Gene3D" id="2.130.10.10">
    <property type="entry name" value="YVTN repeat-like/Quinoprotein amine dehydrogenase"/>
    <property type="match status" value="1"/>
</dbReference>
<name>Q023L7_SOLUE</name>
<dbReference type="PANTHER" id="PTHR36842">
    <property type="entry name" value="PROTEIN TOLB HOMOLOG"/>
    <property type="match status" value="1"/>
</dbReference>
<dbReference type="KEGG" id="sus:Acid_2837"/>
<reference evidence="2" key="1">
    <citation type="submission" date="2006-10" db="EMBL/GenBank/DDBJ databases">
        <title>Complete sequence of Solibacter usitatus Ellin6076.</title>
        <authorList>
            <consortium name="US DOE Joint Genome Institute"/>
            <person name="Copeland A."/>
            <person name="Lucas S."/>
            <person name="Lapidus A."/>
            <person name="Barry K."/>
            <person name="Detter J.C."/>
            <person name="Glavina del Rio T."/>
            <person name="Hammon N."/>
            <person name="Israni S."/>
            <person name="Dalin E."/>
            <person name="Tice H."/>
            <person name="Pitluck S."/>
            <person name="Thompson L.S."/>
            <person name="Brettin T."/>
            <person name="Bruce D."/>
            <person name="Han C."/>
            <person name="Tapia R."/>
            <person name="Gilna P."/>
            <person name="Schmutz J."/>
            <person name="Larimer F."/>
            <person name="Land M."/>
            <person name="Hauser L."/>
            <person name="Kyrpides N."/>
            <person name="Mikhailova N."/>
            <person name="Janssen P.H."/>
            <person name="Kuske C.R."/>
            <person name="Richardson P."/>
        </authorList>
    </citation>
    <scope>NUCLEOTIDE SEQUENCE</scope>
    <source>
        <strain evidence="2">Ellin6076</strain>
    </source>
</reference>
<feature type="domain" description="Oligogalacturonate lyase" evidence="1">
    <location>
        <begin position="35"/>
        <end position="153"/>
    </location>
</feature>
<proteinExistence type="predicted"/>
<gene>
    <name evidence="2" type="ordered locus">Acid_2837</name>
</gene>
<organism evidence="2">
    <name type="scientific">Solibacter usitatus (strain Ellin6076)</name>
    <dbReference type="NCBI Taxonomy" id="234267"/>
    <lineage>
        <taxon>Bacteria</taxon>
        <taxon>Pseudomonadati</taxon>
        <taxon>Acidobacteriota</taxon>
        <taxon>Terriglobia</taxon>
        <taxon>Bryobacterales</taxon>
        <taxon>Solibacteraceae</taxon>
        <taxon>Candidatus Solibacter</taxon>
    </lineage>
</organism>
<dbReference type="Pfam" id="PF07676">
    <property type="entry name" value="PD40"/>
    <property type="match status" value="1"/>
</dbReference>
<dbReference type="CAZy" id="PL22">
    <property type="family name" value="Polysaccharide Lyase Family 22"/>
</dbReference>
<evidence type="ECO:0000259" key="1">
    <source>
        <dbReference type="Pfam" id="PF14583"/>
    </source>
</evidence>
<protein>
    <submittedName>
        <fullName evidence="2">WD40 domain protein beta Propeller</fullName>
    </submittedName>
</protein>
<dbReference type="GO" id="GO:0045490">
    <property type="term" value="P:pectin catabolic process"/>
    <property type="evidence" value="ECO:0007669"/>
    <property type="project" value="InterPro"/>
</dbReference>
<dbReference type="STRING" id="234267.Acid_2837"/>
<dbReference type="InParanoid" id="Q023L7"/>
<sequence length="364" mass="39983" precursor="true">MIMVGPTRRGLLLSGLAAARIFAEGKKAEAFPSDAARYADPLTELDVYRLTKPDYSTTMTAYFNRGIARNSSWMLCCCDRTGGPQAFHLDLKNGDMKQLTDVQDLDGTSLTLTPDNRQFCYLAGRSLYIAMVSSLKERELYKVPEGWEPGGLSVGPDGTHATLVEKRGEASRLRMVTLVQGASRTVTESPFVISAPIARPMRAQFLYRQGGEAVWMVNADGTQNRKLKLAAGGVGTPNWSSDGRTLLYLNFPEDKTQVNNLRECTPDTGADKMIGKTSQFASFGANRDASVFVGASRNASPAVLLLLRAAHSERALCEHKSKAEWVSPVFSPDSQRIYFQSDRHGKPAIYSMHVEKLVEKTDAD</sequence>
<dbReference type="InterPro" id="IPR015943">
    <property type="entry name" value="WD40/YVTN_repeat-like_dom_sf"/>
</dbReference>
<dbReference type="Pfam" id="PF14583">
    <property type="entry name" value="Pectate_lyase22"/>
    <property type="match status" value="1"/>
</dbReference>
<dbReference type="InterPro" id="IPR011659">
    <property type="entry name" value="WD40"/>
</dbReference>
<dbReference type="EMBL" id="CP000473">
    <property type="protein sequence ID" value="ABJ83823.1"/>
    <property type="molecule type" value="Genomic_DNA"/>
</dbReference>
<dbReference type="eggNOG" id="COG0823">
    <property type="taxonomic scope" value="Bacteria"/>
</dbReference>
<dbReference type="AlphaFoldDB" id="Q023L7"/>
<dbReference type="PANTHER" id="PTHR36842:SF1">
    <property type="entry name" value="PROTEIN TOLB"/>
    <property type="match status" value="1"/>
</dbReference>